<comment type="caution">
    <text evidence="2">The sequence shown here is derived from an EMBL/GenBank/DDBJ whole genome shotgun (WGS) entry which is preliminary data.</text>
</comment>
<organism evidence="2 3">
    <name type="scientific">Teichococcus aerophilus</name>
    <dbReference type="NCBI Taxonomy" id="1224513"/>
    <lineage>
        <taxon>Bacteria</taxon>
        <taxon>Pseudomonadati</taxon>
        <taxon>Pseudomonadota</taxon>
        <taxon>Alphaproteobacteria</taxon>
        <taxon>Acetobacterales</taxon>
        <taxon>Roseomonadaceae</taxon>
        <taxon>Roseomonas</taxon>
    </lineage>
</organism>
<dbReference type="InterPro" id="IPR054597">
    <property type="entry name" value="FeeM_cat"/>
</dbReference>
<keyword evidence="3" id="KW-1185">Reference proteome</keyword>
<evidence type="ECO:0000313" key="2">
    <source>
        <dbReference type="EMBL" id="MBC9205242.1"/>
    </source>
</evidence>
<reference evidence="2 3" key="1">
    <citation type="journal article" date="2013" name="Int. J. Syst. Evol. Microbiol.">
        <title>Roseomonas aerophila sp. nov., isolated from air.</title>
        <authorList>
            <person name="Kim S.J."/>
            <person name="Weon H.Y."/>
            <person name="Ahn J.H."/>
            <person name="Hong S.B."/>
            <person name="Seok S.J."/>
            <person name="Whang K.S."/>
            <person name="Kwon S.W."/>
        </authorList>
    </citation>
    <scope>NUCLEOTIDE SEQUENCE [LARGE SCALE GENOMIC DNA]</scope>
    <source>
        <strain evidence="2 3">NBRC 108923</strain>
    </source>
</reference>
<dbReference type="EMBL" id="JACTVA010000001">
    <property type="protein sequence ID" value="MBC9205242.1"/>
    <property type="molecule type" value="Genomic_DNA"/>
</dbReference>
<dbReference type="Pfam" id="PF21926">
    <property type="entry name" value="FeeM"/>
    <property type="match status" value="1"/>
</dbReference>
<dbReference type="InterPro" id="IPR016181">
    <property type="entry name" value="Acyl_CoA_acyltransferase"/>
</dbReference>
<dbReference type="Gene3D" id="3.40.630.30">
    <property type="match status" value="1"/>
</dbReference>
<dbReference type="SUPFAM" id="SSF55729">
    <property type="entry name" value="Acyl-CoA N-acyltransferases (Nat)"/>
    <property type="match status" value="1"/>
</dbReference>
<gene>
    <name evidence="2" type="ORF">IBL26_00225</name>
</gene>
<feature type="domain" description="N-acyl amino acid synthase FeeM catalytic core" evidence="1">
    <location>
        <begin position="62"/>
        <end position="226"/>
    </location>
</feature>
<accession>A0ABR7RGF8</accession>
<name>A0ABR7RGF8_9PROT</name>
<proteinExistence type="predicted"/>
<dbReference type="Proteomes" id="UP000626026">
    <property type="component" value="Unassembled WGS sequence"/>
</dbReference>
<dbReference type="RefSeq" id="WP_187782426.1">
    <property type="nucleotide sequence ID" value="NZ_JACTVA010000001.1"/>
</dbReference>
<protein>
    <recommendedName>
        <fullName evidence="1">N-acyl amino acid synthase FeeM catalytic core domain-containing protein</fullName>
    </recommendedName>
</protein>
<evidence type="ECO:0000259" key="1">
    <source>
        <dbReference type="Pfam" id="PF21926"/>
    </source>
</evidence>
<sequence>MLQHDNETIRPESMTLATAAGVSQSALTQPTPPRERHIVTGTSARGTTYAARLAVSAKVREDAYRLRYRSYLAGGFIRENPAGLFHDHYDDMANADTVVLYSDEVPIASVRVCLLERGTNYTSPAMDTFPEEVGALLNARPNDAFAGRAIEVTRLVRSPEAENNQGLIFLLYRLAGYIALCHHTQIFLACVRSNHAPFYKRLGYSAASEPKPYPGLSCKMLLMASDRRRYDQIRLKVPMMDPMGDTTHNLEGFYKGEPVWLTLTR</sequence>
<evidence type="ECO:0000313" key="3">
    <source>
        <dbReference type="Proteomes" id="UP000626026"/>
    </source>
</evidence>